<proteinExistence type="predicted"/>
<dbReference type="Gene3D" id="2.60.40.20">
    <property type="entry name" value="Alpha-amylase inhibitor"/>
    <property type="match status" value="1"/>
</dbReference>
<feature type="chain" id="PRO_5001632139" evidence="1">
    <location>
        <begin position="30"/>
        <end position="99"/>
    </location>
</feature>
<evidence type="ECO:0000313" key="2">
    <source>
        <dbReference type="EMBL" id="KDN87529.1"/>
    </source>
</evidence>
<dbReference type="Proteomes" id="UP000027178">
    <property type="component" value="Unassembled WGS sequence"/>
</dbReference>
<evidence type="ECO:0000256" key="1">
    <source>
        <dbReference type="SAM" id="SignalP"/>
    </source>
</evidence>
<evidence type="ECO:0000313" key="3">
    <source>
        <dbReference type="Proteomes" id="UP000027178"/>
    </source>
</evidence>
<gene>
    <name evidence="2" type="ORF">KCH_07010</name>
</gene>
<feature type="signal peptide" evidence="1">
    <location>
        <begin position="1"/>
        <end position="29"/>
    </location>
</feature>
<dbReference type="eggNOG" id="ENOG502ZQK0">
    <property type="taxonomic scope" value="Bacteria"/>
</dbReference>
<reference evidence="2 3" key="1">
    <citation type="submission" date="2014-05" db="EMBL/GenBank/DDBJ databases">
        <title>Draft Genome Sequence of Kitasatospora cheerisanensis KCTC 2395.</title>
        <authorList>
            <person name="Nam D.H."/>
        </authorList>
    </citation>
    <scope>NUCLEOTIDE SEQUENCE [LARGE SCALE GENOMIC DNA]</scope>
    <source>
        <strain evidence="2 3">KCTC 2395</strain>
    </source>
</reference>
<accession>A0A066Z5J8</accession>
<dbReference type="RefSeq" id="WP_035858751.1">
    <property type="nucleotide sequence ID" value="NZ_KK853997.1"/>
</dbReference>
<dbReference type="OrthoDB" id="4249672at2"/>
<name>A0A066Z5J8_9ACTN</name>
<dbReference type="InterPro" id="IPR036379">
    <property type="entry name" value="A-amylase_inhib_sf"/>
</dbReference>
<keyword evidence="3" id="KW-1185">Reference proteome</keyword>
<dbReference type="PATRIC" id="fig|1348663.4.peg.669"/>
<sequence>MRFRQHAAAATTALTVLGVALATAPAAHAAGGTAPACIARVVDEMPDGQHVWLENNCGRTMHVKVIVDGWYDSSCLRLANRASRELVLKVGTYRKTVVC</sequence>
<keyword evidence="1" id="KW-0732">Signal</keyword>
<dbReference type="EMBL" id="JNBY01000031">
    <property type="protein sequence ID" value="KDN87529.1"/>
    <property type="molecule type" value="Genomic_DNA"/>
</dbReference>
<dbReference type="AlphaFoldDB" id="A0A066Z5J8"/>
<comment type="caution">
    <text evidence="2">The sequence shown here is derived from an EMBL/GenBank/DDBJ whole genome shotgun (WGS) entry which is preliminary data.</text>
</comment>
<dbReference type="HOGENOM" id="CLU_180107_0_0_11"/>
<protein>
    <submittedName>
        <fullName evidence="2">Uncharacterized protein</fullName>
    </submittedName>
</protein>
<dbReference type="GO" id="GO:0015066">
    <property type="term" value="F:alpha-amylase inhibitor activity"/>
    <property type="evidence" value="ECO:0007669"/>
    <property type="project" value="InterPro"/>
</dbReference>
<organism evidence="2 3">
    <name type="scientific">Kitasatospora cheerisanensis KCTC 2395</name>
    <dbReference type="NCBI Taxonomy" id="1348663"/>
    <lineage>
        <taxon>Bacteria</taxon>
        <taxon>Bacillati</taxon>
        <taxon>Actinomycetota</taxon>
        <taxon>Actinomycetes</taxon>
        <taxon>Kitasatosporales</taxon>
        <taxon>Streptomycetaceae</taxon>
        <taxon>Kitasatospora</taxon>
    </lineage>
</organism>